<dbReference type="InterPro" id="IPR039374">
    <property type="entry name" value="SIP_fam"/>
</dbReference>
<dbReference type="InterPro" id="IPR017938">
    <property type="entry name" value="Riboflavin_synthase-like_b-brl"/>
</dbReference>
<organism evidence="2 3">
    <name type="scientific">Leucobacter chromiisoli</name>
    <dbReference type="NCBI Taxonomy" id="2796471"/>
    <lineage>
        <taxon>Bacteria</taxon>
        <taxon>Bacillati</taxon>
        <taxon>Actinomycetota</taxon>
        <taxon>Actinomycetes</taxon>
        <taxon>Micrococcales</taxon>
        <taxon>Microbacteriaceae</taxon>
        <taxon>Leucobacter</taxon>
    </lineage>
</organism>
<dbReference type="InterPro" id="IPR007037">
    <property type="entry name" value="SIP_rossman_dom"/>
</dbReference>
<dbReference type="PANTHER" id="PTHR30157">
    <property type="entry name" value="FERRIC REDUCTASE, NADPH-DEPENDENT"/>
    <property type="match status" value="1"/>
</dbReference>
<reference evidence="2" key="1">
    <citation type="submission" date="2020-12" db="EMBL/GenBank/DDBJ databases">
        <title>Leucobacter sp. CAS1, isolated from Chromium sludge.</title>
        <authorList>
            <person name="Xu Z."/>
        </authorList>
    </citation>
    <scope>NUCLEOTIDE SEQUENCE</scope>
    <source>
        <strain evidence="2">CSA1</strain>
    </source>
</reference>
<evidence type="ECO:0000259" key="1">
    <source>
        <dbReference type="PROSITE" id="PS51384"/>
    </source>
</evidence>
<dbReference type="InterPro" id="IPR017927">
    <property type="entry name" value="FAD-bd_FR_type"/>
</dbReference>
<dbReference type="CDD" id="cd06193">
    <property type="entry name" value="siderophore_interacting"/>
    <property type="match status" value="1"/>
</dbReference>
<dbReference type="Gene3D" id="2.40.30.10">
    <property type="entry name" value="Translation factors"/>
    <property type="match status" value="1"/>
</dbReference>
<dbReference type="Pfam" id="PF04954">
    <property type="entry name" value="SIP"/>
    <property type="match status" value="1"/>
</dbReference>
<accession>A0A934UVN9</accession>
<keyword evidence="3" id="KW-1185">Reference proteome</keyword>
<dbReference type="EMBL" id="JAEHOH010000011">
    <property type="protein sequence ID" value="MBK0419132.1"/>
    <property type="molecule type" value="Genomic_DNA"/>
</dbReference>
<dbReference type="InterPro" id="IPR013113">
    <property type="entry name" value="SIP_FAD-bd"/>
</dbReference>
<feature type="domain" description="FAD-binding FR-type" evidence="1">
    <location>
        <begin position="19"/>
        <end position="146"/>
    </location>
</feature>
<sequence length="289" mass="31151">MKTPERPTTVVRERTRHPLAVRTLEVAAVRRVVPAIARITLRGEDLRGFTAPGPADHVKVFFPRPDGGELIMPLVTEEGIKKPKAGKPLSRDYTPLAFREAGDHGPELDIDFVLHGDGGPASAWAARARPGDRIGVAGPRGSQLTPTGVTEAILVADETSLPATARWLAAFGPETPVTCLVSVEDPSTAAYLEETANTVPGSGPAGRIVRWFSGPGRDVEREAALRALAVPEGGFVFLAGEARALIPLRRYLRRELRLPKQQVSADGYWKRGKADLDHHAPLDPSDPDE</sequence>
<comment type="caution">
    <text evidence="2">The sequence shown here is derived from an EMBL/GenBank/DDBJ whole genome shotgun (WGS) entry which is preliminary data.</text>
</comment>
<dbReference type="PROSITE" id="PS51384">
    <property type="entry name" value="FAD_FR"/>
    <property type="match status" value="1"/>
</dbReference>
<dbReference type="RefSeq" id="WP_200115276.1">
    <property type="nucleotide sequence ID" value="NZ_JAEHOH010000011.1"/>
</dbReference>
<gene>
    <name evidence="2" type="ORF">JD276_08805</name>
</gene>
<name>A0A934UVN9_9MICO</name>
<dbReference type="AlphaFoldDB" id="A0A934UVN9"/>
<dbReference type="Gene3D" id="3.40.50.80">
    <property type="entry name" value="Nucleotide-binding domain of ferredoxin-NADP reductase (FNR) module"/>
    <property type="match status" value="1"/>
</dbReference>
<dbReference type="SUPFAM" id="SSF63380">
    <property type="entry name" value="Riboflavin synthase domain-like"/>
    <property type="match status" value="1"/>
</dbReference>
<proteinExistence type="predicted"/>
<dbReference type="Proteomes" id="UP000608530">
    <property type="component" value="Unassembled WGS sequence"/>
</dbReference>
<dbReference type="PANTHER" id="PTHR30157:SF0">
    <property type="entry name" value="NADPH-DEPENDENT FERRIC-CHELATE REDUCTASE"/>
    <property type="match status" value="1"/>
</dbReference>
<dbReference type="GO" id="GO:0016491">
    <property type="term" value="F:oxidoreductase activity"/>
    <property type="evidence" value="ECO:0007669"/>
    <property type="project" value="InterPro"/>
</dbReference>
<protein>
    <submittedName>
        <fullName evidence="2">Siderophore-interacting protein</fullName>
    </submittedName>
</protein>
<evidence type="ECO:0000313" key="3">
    <source>
        <dbReference type="Proteomes" id="UP000608530"/>
    </source>
</evidence>
<dbReference type="InterPro" id="IPR039261">
    <property type="entry name" value="FNR_nucleotide-bd"/>
</dbReference>
<evidence type="ECO:0000313" key="2">
    <source>
        <dbReference type="EMBL" id="MBK0419132.1"/>
    </source>
</evidence>
<dbReference type="Pfam" id="PF08021">
    <property type="entry name" value="FAD_binding_9"/>
    <property type="match status" value="1"/>
</dbReference>